<comment type="caution">
    <text evidence="8">The sequence shown here is derived from an EMBL/GenBank/DDBJ whole genome shotgun (WGS) entry which is preliminary data.</text>
</comment>
<feature type="domain" description="Orange" evidence="7">
    <location>
        <begin position="124"/>
        <end position="159"/>
    </location>
</feature>
<organism evidence="8 9">
    <name type="scientific">Desmophyllum pertusum</name>
    <dbReference type="NCBI Taxonomy" id="174260"/>
    <lineage>
        <taxon>Eukaryota</taxon>
        <taxon>Metazoa</taxon>
        <taxon>Cnidaria</taxon>
        <taxon>Anthozoa</taxon>
        <taxon>Hexacorallia</taxon>
        <taxon>Scleractinia</taxon>
        <taxon>Caryophylliina</taxon>
        <taxon>Caryophylliidae</taxon>
        <taxon>Desmophyllum</taxon>
    </lineage>
</organism>
<feature type="compositionally biased region" description="Basic and acidic residues" evidence="5">
    <location>
        <begin position="230"/>
        <end position="248"/>
    </location>
</feature>
<dbReference type="PROSITE" id="PS50888">
    <property type="entry name" value="BHLH"/>
    <property type="match status" value="1"/>
</dbReference>
<dbReference type="SMART" id="SM00353">
    <property type="entry name" value="HLH"/>
    <property type="match status" value="1"/>
</dbReference>
<name>A0A9W9YF50_9CNID</name>
<feature type="region of interest" description="Disordered" evidence="5">
    <location>
        <begin position="444"/>
        <end position="484"/>
    </location>
</feature>
<dbReference type="InterPro" id="IPR011598">
    <property type="entry name" value="bHLH_dom"/>
</dbReference>
<reference evidence="8" key="1">
    <citation type="submission" date="2023-01" db="EMBL/GenBank/DDBJ databases">
        <title>Genome assembly of the deep-sea coral Lophelia pertusa.</title>
        <authorList>
            <person name="Herrera S."/>
            <person name="Cordes E."/>
        </authorList>
    </citation>
    <scope>NUCLEOTIDE SEQUENCE</scope>
    <source>
        <strain evidence="8">USNM1676648</strain>
        <tissue evidence="8">Polyp</tissue>
    </source>
</reference>
<evidence type="ECO:0000256" key="1">
    <source>
        <dbReference type="ARBA" id="ARBA00004123"/>
    </source>
</evidence>
<dbReference type="SUPFAM" id="SSF47459">
    <property type="entry name" value="HLH, helix-loop-helix DNA-binding domain"/>
    <property type="match status" value="1"/>
</dbReference>
<feature type="compositionally biased region" description="Low complexity" evidence="5">
    <location>
        <begin position="189"/>
        <end position="205"/>
    </location>
</feature>
<evidence type="ECO:0000313" key="9">
    <source>
        <dbReference type="Proteomes" id="UP001163046"/>
    </source>
</evidence>
<dbReference type="InterPro" id="IPR050370">
    <property type="entry name" value="HES_HEY"/>
</dbReference>
<dbReference type="Pfam" id="PF00010">
    <property type="entry name" value="HLH"/>
    <property type="match status" value="1"/>
</dbReference>
<feature type="region of interest" description="Disordered" evidence="5">
    <location>
        <begin position="90"/>
        <end position="121"/>
    </location>
</feature>
<keyword evidence="3" id="KW-0804">Transcription</keyword>
<dbReference type="InterPro" id="IPR036638">
    <property type="entry name" value="HLH_DNA-bd_sf"/>
</dbReference>
<dbReference type="OrthoDB" id="6371181at2759"/>
<keyword evidence="9" id="KW-1185">Reference proteome</keyword>
<evidence type="ECO:0000256" key="2">
    <source>
        <dbReference type="ARBA" id="ARBA00023015"/>
    </source>
</evidence>
<evidence type="ECO:0000256" key="4">
    <source>
        <dbReference type="ARBA" id="ARBA00023242"/>
    </source>
</evidence>
<dbReference type="AlphaFoldDB" id="A0A9W9YF50"/>
<dbReference type="PANTHER" id="PTHR10985">
    <property type="entry name" value="BASIC HELIX-LOOP-HELIX TRANSCRIPTION FACTOR, HES-RELATED"/>
    <property type="match status" value="1"/>
</dbReference>
<feature type="compositionally biased region" description="Low complexity" evidence="5">
    <location>
        <begin position="286"/>
        <end position="296"/>
    </location>
</feature>
<dbReference type="Gene3D" id="6.10.250.980">
    <property type="match status" value="1"/>
</dbReference>
<evidence type="ECO:0000256" key="5">
    <source>
        <dbReference type="SAM" id="MobiDB-lite"/>
    </source>
</evidence>
<dbReference type="Proteomes" id="UP001163046">
    <property type="component" value="Unassembled WGS sequence"/>
</dbReference>
<evidence type="ECO:0000256" key="3">
    <source>
        <dbReference type="ARBA" id="ARBA00023163"/>
    </source>
</evidence>
<proteinExistence type="predicted"/>
<feature type="compositionally biased region" description="Low complexity" evidence="5">
    <location>
        <begin position="249"/>
        <end position="265"/>
    </location>
</feature>
<evidence type="ECO:0000259" key="7">
    <source>
        <dbReference type="PROSITE" id="PS51054"/>
    </source>
</evidence>
<evidence type="ECO:0000259" key="6">
    <source>
        <dbReference type="PROSITE" id="PS50888"/>
    </source>
</evidence>
<protein>
    <recommendedName>
        <fullName evidence="10">BHLH domain-containing protein</fullName>
    </recommendedName>
</protein>
<dbReference type="GO" id="GO:0046983">
    <property type="term" value="F:protein dimerization activity"/>
    <property type="evidence" value="ECO:0007669"/>
    <property type="project" value="InterPro"/>
</dbReference>
<dbReference type="GO" id="GO:0003677">
    <property type="term" value="F:DNA binding"/>
    <property type="evidence" value="ECO:0007669"/>
    <property type="project" value="InterPro"/>
</dbReference>
<dbReference type="InterPro" id="IPR003650">
    <property type="entry name" value="Orange_dom"/>
</dbReference>
<dbReference type="Pfam" id="PF07527">
    <property type="entry name" value="Hairy_orange"/>
    <property type="match status" value="1"/>
</dbReference>
<dbReference type="GO" id="GO:0005634">
    <property type="term" value="C:nucleus"/>
    <property type="evidence" value="ECO:0007669"/>
    <property type="project" value="UniProtKB-SubCell"/>
</dbReference>
<gene>
    <name evidence="8" type="ORF">OS493_008079</name>
</gene>
<feature type="domain" description="BHLH" evidence="6">
    <location>
        <begin position="31"/>
        <end position="83"/>
    </location>
</feature>
<dbReference type="PROSITE" id="PS51054">
    <property type="entry name" value="ORANGE"/>
    <property type="match status" value="1"/>
</dbReference>
<evidence type="ECO:0000313" key="8">
    <source>
        <dbReference type="EMBL" id="KAJ7337920.1"/>
    </source>
</evidence>
<evidence type="ECO:0008006" key="10">
    <source>
        <dbReference type="Google" id="ProtNLM"/>
    </source>
</evidence>
<accession>A0A9W9YF50</accession>
<dbReference type="GO" id="GO:0006355">
    <property type="term" value="P:regulation of DNA-templated transcription"/>
    <property type="evidence" value="ECO:0007669"/>
    <property type="project" value="InterPro"/>
</dbReference>
<keyword evidence="4" id="KW-0539">Nucleus</keyword>
<dbReference type="Gene3D" id="4.10.280.10">
    <property type="entry name" value="Helix-loop-helix DNA-binding domain"/>
    <property type="match status" value="1"/>
</dbReference>
<feature type="compositionally biased region" description="Polar residues" evidence="5">
    <location>
        <begin position="471"/>
        <end position="484"/>
    </location>
</feature>
<feature type="region of interest" description="Disordered" evidence="5">
    <location>
        <begin position="168"/>
        <end position="308"/>
    </location>
</feature>
<dbReference type="SUPFAM" id="SSF158457">
    <property type="entry name" value="Orange domain-like"/>
    <property type="match status" value="1"/>
</dbReference>
<comment type="subcellular location">
    <subcellularLocation>
        <location evidence="1">Nucleus</location>
    </subcellularLocation>
</comment>
<feature type="compositionally biased region" description="Basic and acidic residues" evidence="5">
    <location>
        <begin position="444"/>
        <end position="457"/>
    </location>
</feature>
<sequence length="484" mass="52867">MAVTTTDIELQERICRSRSVSPCTAKLKGQKLEYSHKLTEKRRRDRMNISMSEIAQLLPTSSVSKQLEKAEILEKTISYIKKLQDLTGDMKAGSGTEKSKPKENHNATAKDGQPPSALEQNSNYYDGFSDCIKEVFRCLTNVEAMDLEQPCFQRLMGHLQGELHFVSENAEGSGSDDNHKDTQNNKCPSATSNSSNGSISSLPSSKTSRDSWRRKRTHENNENSSIQKGTSKEKSAAKRPHVDSDKNSSSDGNGSSTSSATVSSSSKKKIKVSPCTGCTWDGNGGANSNTGSSSGGSEKEKEVLSSSLKQDTSNMFDKADMDGGQCGPDGTSVNFKWPNHGLDIPIHATPISPRTPYIPNPYTVPTYALHPSGTHYIPVVLHTSFPFPDMNGRLNSAPNGYIAALNYMYMKMGNLQFPYFAPSFPFIPPVNGITGLNGVYNPKHEPVQKQYEPKPSDVNDSTNIGHEHSSTNECTTSDLLSEQC</sequence>
<keyword evidence="2" id="KW-0805">Transcription regulation</keyword>
<dbReference type="EMBL" id="MU827780">
    <property type="protein sequence ID" value="KAJ7337920.1"/>
    <property type="molecule type" value="Genomic_DNA"/>
</dbReference>